<dbReference type="PROSITE" id="PS51462">
    <property type="entry name" value="NUDIX"/>
    <property type="match status" value="1"/>
</dbReference>
<keyword evidence="9" id="KW-1185">Reference proteome</keyword>
<dbReference type="PANTHER" id="PTHR12992">
    <property type="entry name" value="NUDIX HYDROLASE"/>
    <property type="match status" value="1"/>
</dbReference>
<evidence type="ECO:0000256" key="5">
    <source>
        <dbReference type="ARBA" id="ARBA00022842"/>
    </source>
</evidence>
<protein>
    <submittedName>
        <fullName evidence="8">ADP-ribose pyrophosphatase YjhB, NUDIX family</fullName>
    </submittedName>
</protein>
<dbReference type="Pfam" id="PF00293">
    <property type="entry name" value="NUDIX"/>
    <property type="match status" value="1"/>
</dbReference>
<evidence type="ECO:0000313" key="9">
    <source>
        <dbReference type="Proteomes" id="UP000198520"/>
    </source>
</evidence>
<feature type="domain" description="Nudix hydrolase" evidence="7">
    <location>
        <begin position="32"/>
        <end position="185"/>
    </location>
</feature>
<dbReference type="STRING" id="285351.SAMN04488035_1416"/>
<dbReference type="Gene3D" id="3.90.79.10">
    <property type="entry name" value="Nucleoside Triphosphate Pyrophosphohydrolase"/>
    <property type="match status" value="1"/>
</dbReference>
<organism evidence="8 9">
    <name type="scientific">Flavimobilis marinus</name>
    <dbReference type="NCBI Taxonomy" id="285351"/>
    <lineage>
        <taxon>Bacteria</taxon>
        <taxon>Bacillati</taxon>
        <taxon>Actinomycetota</taxon>
        <taxon>Actinomycetes</taxon>
        <taxon>Micrococcales</taxon>
        <taxon>Jonesiaceae</taxon>
        <taxon>Flavimobilis</taxon>
    </lineage>
</organism>
<evidence type="ECO:0000256" key="6">
    <source>
        <dbReference type="ARBA" id="ARBA00023211"/>
    </source>
</evidence>
<sequence>MAEHDARAELAALPARGIDWSRLAGGQRVRPAGRPAAVLVLFGRLDAVPAVHDAPQVARDLDVLLVRRADTLNHHPGQVAFPGGRQDPGDADLVAAALREAEEETGLDVAGVEVLGALGALPLPVSDHLVTPVLAWWREPSAVRAVDAGESAGVFRAPVADLLDPANRRTSVLPGTPYRGPAFLVADHLVWGFTALVLDQLFDALGWTEAWDRSREVTVRR</sequence>
<dbReference type="EMBL" id="FONZ01000002">
    <property type="protein sequence ID" value="SFF06656.1"/>
    <property type="molecule type" value="Genomic_DNA"/>
</dbReference>
<name>A0A1I2FQD5_9MICO</name>
<keyword evidence="3" id="KW-0479">Metal-binding</keyword>
<dbReference type="InterPro" id="IPR000086">
    <property type="entry name" value="NUDIX_hydrolase_dom"/>
</dbReference>
<dbReference type="InterPro" id="IPR015797">
    <property type="entry name" value="NUDIX_hydrolase-like_dom_sf"/>
</dbReference>
<dbReference type="AlphaFoldDB" id="A0A1I2FQD5"/>
<dbReference type="PANTHER" id="PTHR12992:SF11">
    <property type="entry name" value="MITOCHONDRIAL COENZYME A DIPHOSPHATASE NUDT8"/>
    <property type="match status" value="1"/>
</dbReference>
<dbReference type="GO" id="GO:0010945">
    <property type="term" value="F:coenzyme A diphosphatase activity"/>
    <property type="evidence" value="ECO:0007669"/>
    <property type="project" value="InterPro"/>
</dbReference>
<comment type="cofactor">
    <cofactor evidence="1">
        <name>Mn(2+)</name>
        <dbReference type="ChEBI" id="CHEBI:29035"/>
    </cofactor>
</comment>
<dbReference type="SUPFAM" id="SSF55811">
    <property type="entry name" value="Nudix"/>
    <property type="match status" value="1"/>
</dbReference>
<dbReference type="InterPro" id="IPR045121">
    <property type="entry name" value="CoAse"/>
</dbReference>
<evidence type="ECO:0000256" key="2">
    <source>
        <dbReference type="ARBA" id="ARBA00001946"/>
    </source>
</evidence>
<accession>A0A1I2FQD5</accession>
<keyword evidence="4" id="KW-0378">Hydrolase</keyword>
<comment type="cofactor">
    <cofactor evidence="2">
        <name>Mg(2+)</name>
        <dbReference type="ChEBI" id="CHEBI:18420"/>
    </cofactor>
</comment>
<dbReference type="CDD" id="cd03426">
    <property type="entry name" value="NUDIX_CoAse_Nudt7"/>
    <property type="match status" value="1"/>
</dbReference>
<evidence type="ECO:0000256" key="3">
    <source>
        <dbReference type="ARBA" id="ARBA00022723"/>
    </source>
</evidence>
<evidence type="ECO:0000256" key="4">
    <source>
        <dbReference type="ARBA" id="ARBA00022801"/>
    </source>
</evidence>
<proteinExistence type="predicted"/>
<evidence type="ECO:0000313" key="8">
    <source>
        <dbReference type="EMBL" id="SFF06656.1"/>
    </source>
</evidence>
<evidence type="ECO:0000256" key="1">
    <source>
        <dbReference type="ARBA" id="ARBA00001936"/>
    </source>
</evidence>
<dbReference type="OrthoDB" id="9802805at2"/>
<keyword evidence="6" id="KW-0464">Manganese</keyword>
<dbReference type="RefSeq" id="WP_093376548.1">
    <property type="nucleotide sequence ID" value="NZ_BNAN01000002.1"/>
</dbReference>
<dbReference type="Proteomes" id="UP000198520">
    <property type="component" value="Unassembled WGS sequence"/>
</dbReference>
<evidence type="ECO:0000259" key="7">
    <source>
        <dbReference type="PROSITE" id="PS51462"/>
    </source>
</evidence>
<dbReference type="GO" id="GO:0046872">
    <property type="term" value="F:metal ion binding"/>
    <property type="evidence" value="ECO:0007669"/>
    <property type="project" value="UniProtKB-KW"/>
</dbReference>
<keyword evidence="5" id="KW-0460">Magnesium</keyword>
<reference evidence="9" key="1">
    <citation type="submission" date="2016-10" db="EMBL/GenBank/DDBJ databases">
        <authorList>
            <person name="Varghese N."/>
            <person name="Submissions S."/>
        </authorList>
    </citation>
    <scope>NUCLEOTIDE SEQUENCE [LARGE SCALE GENOMIC DNA]</scope>
    <source>
        <strain evidence="9">DSM 19083</strain>
    </source>
</reference>
<gene>
    <name evidence="8" type="ORF">SAMN04488035_1416</name>
</gene>